<evidence type="ECO:0000256" key="1">
    <source>
        <dbReference type="SAM" id="SignalP"/>
    </source>
</evidence>
<dbReference type="AlphaFoldDB" id="A0A8J2X3R4"/>
<feature type="chain" id="PRO_5035198737" description="Sulfotransferase domain-containing protein" evidence="1">
    <location>
        <begin position="22"/>
        <end position="348"/>
    </location>
</feature>
<keyword evidence="1" id="KW-0732">Signal</keyword>
<feature type="signal peptide" evidence="1">
    <location>
        <begin position="1"/>
        <end position="21"/>
    </location>
</feature>
<comment type="caution">
    <text evidence="2">The sequence shown here is derived from an EMBL/GenBank/DDBJ whole genome shotgun (WGS) entry which is preliminary data.</text>
</comment>
<dbReference type="EMBL" id="CAKKNE010000005">
    <property type="protein sequence ID" value="CAH0377843.1"/>
    <property type="molecule type" value="Genomic_DNA"/>
</dbReference>
<evidence type="ECO:0008006" key="4">
    <source>
        <dbReference type="Google" id="ProtNLM"/>
    </source>
</evidence>
<protein>
    <recommendedName>
        <fullName evidence="4">Sulfotransferase domain-containing protein</fullName>
    </recommendedName>
</protein>
<organism evidence="2 3">
    <name type="scientific">Pelagomonas calceolata</name>
    <dbReference type="NCBI Taxonomy" id="35677"/>
    <lineage>
        <taxon>Eukaryota</taxon>
        <taxon>Sar</taxon>
        <taxon>Stramenopiles</taxon>
        <taxon>Ochrophyta</taxon>
        <taxon>Pelagophyceae</taxon>
        <taxon>Pelagomonadales</taxon>
        <taxon>Pelagomonadaceae</taxon>
        <taxon>Pelagomonas</taxon>
    </lineage>
</organism>
<dbReference type="Proteomes" id="UP000789595">
    <property type="component" value="Unassembled WGS sequence"/>
</dbReference>
<reference evidence="2" key="1">
    <citation type="submission" date="2021-11" db="EMBL/GenBank/DDBJ databases">
        <authorList>
            <consortium name="Genoscope - CEA"/>
            <person name="William W."/>
        </authorList>
    </citation>
    <scope>NUCLEOTIDE SEQUENCE</scope>
</reference>
<name>A0A8J2X3R4_9STRA</name>
<keyword evidence="3" id="KW-1185">Reference proteome</keyword>
<dbReference type="Gene3D" id="3.40.50.300">
    <property type="entry name" value="P-loop containing nucleotide triphosphate hydrolases"/>
    <property type="match status" value="1"/>
</dbReference>
<gene>
    <name evidence="2" type="ORF">PECAL_5P23630</name>
</gene>
<dbReference type="InterPro" id="IPR027417">
    <property type="entry name" value="P-loop_NTPase"/>
</dbReference>
<dbReference type="OrthoDB" id="10600399at2759"/>
<sequence>MLRRALVSLVAAAVVGSDAAAAPSSCITNTTNATADERVYALSRKFQCPDVDDVPMACAWTTAWQRRVFHLHMSKMAGREVLARAPAAIDVQKCPGEVPGSLATFRGHVRPPVAPCFYSYETTWDNAVAAYASRPPPLVVTMIREPIAWAFSKITHKKNRRVEPMVAQGCIEAPSPSIECAKINFARFALEHLGSPLGPECDAVAQAALARQRLDASVVGLVEDLDASLCLWEYQFGHHRANATDYARRCDCRGDVRRAAAAASAAALRGNAHVVGITGGPKHAGKYEEQVSLRAVLRIEAALRPHARLYDYAAGLFRRRADVVARTTGVRLLCDDDAPTGYSGAKPA</sequence>
<proteinExistence type="predicted"/>
<evidence type="ECO:0000313" key="2">
    <source>
        <dbReference type="EMBL" id="CAH0377843.1"/>
    </source>
</evidence>
<evidence type="ECO:0000313" key="3">
    <source>
        <dbReference type="Proteomes" id="UP000789595"/>
    </source>
</evidence>
<accession>A0A8J2X3R4</accession>